<evidence type="ECO:0000256" key="2">
    <source>
        <dbReference type="ARBA" id="ARBA00023163"/>
    </source>
</evidence>
<feature type="compositionally biased region" description="Basic and acidic residues" evidence="4">
    <location>
        <begin position="249"/>
        <end position="260"/>
    </location>
</feature>
<dbReference type="AlphaFoldDB" id="A0AA39DVG8"/>
<keyword evidence="1" id="KW-0805">Transcription regulation</keyword>
<evidence type="ECO:0000256" key="1">
    <source>
        <dbReference type="ARBA" id="ARBA00023015"/>
    </source>
</evidence>
<evidence type="ECO:0000256" key="3">
    <source>
        <dbReference type="PROSITE-ProRule" id="PRU01191"/>
    </source>
</evidence>
<name>A0AA39DVG8_VITRO</name>
<feature type="short sequence motif" description="VHIID" evidence="3">
    <location>
        <begin position="436"/>
        <end position="440"/>
    </location>
</feature>
<feature type="region of interest" description="Leucine repeat I (LRI)" evidence="3">
    <location>
        <begin position="326"/>
        <end position="386"/>
    </location>
</feature>
<feature type="region of interest" description="Leucine repeat II (LRII)" evidence="3">
    <location>
        <begin position="486"/>
        <end position="518"/>
    </location>
</feature>
<dbReference type="Proteomes" id="UP001168098">
    <property type="component" value="Unassembled WGS sequence"/>
</dbReference>
<feature type="region of interest" description="SAW" evidence="3">
    <location>
        <begin position="624"/>
        <end position="699"/>
    </location>
</feature>
<evidence type="ECO:0000313" key="6">
    <source>
        <dbReference type="Proteomes" id="UP001168098"/>
    </source>
</evidence>
<feature type="compositionally biased region" description="Low complexity" evidence="4">
    <location>
        <begin position="143"/>
        <end position="154"/>
    </location>
</feature>
<keyword evidence="2" id="KW-0804">Transcription</keyword>
<reference evidence="5 6" key="1">
    <citation type="journal article" date="2023" name="BMC Biotechnol.">
        <title>Vitis rotundifolia cv Carlos genome sequencing.</title>
        <authorList>
            <person name="Huff M."/>
            <person name="Hulse-Kemp A."/>
            <person name="Scheffler B."/>
            <person name="Youngblood R."/>
            <person name="Simpson S."/>
            <person name="Babiker E."/>
            <person name="Staton M."/>
        </authorList>
    </citation>
    <scope>NUCLEOTIDE SEQUENCE [LARGE SCALE GENOMIC DNA]</scope>
    <source>
        <tissue evidence="5">Leaf</tissue>
    </source>
</reference>
<feature type="short sequence motif" description="LXXLL motif" evidence="3">
    <location>
        <begin position="535"/>
        <end position="539"/>
    </location>
</feature>
<feature type="region of interest" description="Disordered" evidence="4">
    <location>
        <begin position="123"/>
        <end position="154"/>
    </location>
</feature>
<accession>A0AA39DVG8</accession>
<sequence>MDTLLGECSGSMPVFKFDHDSVSVSSYSDQNLVQRSNKLSHGTMDPPFLPTNHQPCNSATSGATPEGPPTEEGDFSVAMYKYIGDILMEEDLEDKKCMLQDSVALLAAEKSFYDVLGEPFLPQPNSPQSIGRNIESPDDNPVTSCSSSTSNSDATANSFVESDWAGQFEASYLQTPLVNQVWQSNVMSNSQFIDSPVSAPLNGGLFRESQSVERVIYDLENNIAIPFEEKGKALEAEKGGIRGKKKQHRGDGYDSEERSTKQSALYAEECEPSEVFDSALLCEDLNVSRICIVEEEARKKLQKNGESKANGKAGRRKKQGNKGEVVDLRALLTQCAQAVAGSNLRSANDLLKMIRQHSSPFGDGVQRLAHFFSNGLEARLSGTGLEMSKALVRKRTPAGDIIKAYRLYVTVCPLRRMSHKFANRTIAKVAERETRLHIIDFGILYGFQWPCLIQLLSSRPGGPPKLRITGIDHPQPGFRPEERVEETGRRLANYCDRFHVPFEYKAIAQKWETIRLEDLKIEKDEVVVVNCLYRLKNLLDETVVANSPRDAILKLIREINPAVFIHGVVNGTFNAPFFVTRFRESLFHYDTLFDMFEATVPREDQERILYEREIFGMDIMNIIACEGSERFERPETYKQWQIRNVRAGLRQLPLDQEIVTNVRSTVKLGYHKDFVVDEDGGWMLQGWKGRIIYAISCWKPHSEL</sequence>
<feature type="region of interest" description="Disordered" evidence="4">
    <location>
        <begin position="301"/>
        <end position="321"/>
    </location>
</feature>
<dbReference type="Pfam" id="PF03514">
    <property type="entry name" value="GRAS"/>
    <property type="match status" value="1"/>
</dbReference>
<evidence type="ECO:0000313" key="5">
    <source>
        <dbReference type="EMBL" id="KAJ9698453.1"/>
    </source>
</evidence>
<keyword evidence="6" id="KW-1185">Reference proteome</keyword>
<feature type="region of interest" description="VHIID" evidence="3">
    <location>
        <begin position="405"/>
        <end position="470"/>
    </location>
</feature>
<feature type="region of interest" description="Disordered" evidence="4">
    <location>
        <begin position="52"/>
        <end position="72"/>
    </location>
</feature>
<dbReference type="EMBL" id="JARBHA010000006">
    <property type="protein sequence ID" value="KAJ9698453.1"/>
    <property type="molecule type" value="Genomic_DNA"/>
</dbReference>
<comment type="caution">
    <text evidence="3">Lacks conserved residue(s) required for the propagation of feature annotation.</text>
</comment>
<comment type="caution">
    <text evidence="5">The sequence shown here is derived from an EMBL/GenBank/DDBJ whole genome shotgun (WGS) entry which is preliminary data.</text>
</comment>
<dbReference type="PANTHER" id="PTHR31636">
    <property type="entry name" value="OSJNBA0084A10.13 PROTEIN-RELATED"/>
    <property type="match status" value="1"/>
</dbReference>
<organism evidence="5 6">
    <name type="scientific">Vitis rotundifolia</name>
    <name type="common">Muscadine grape</name>
    <dbReference type="NCBI Taxonomy" id="103349"/>
    <lineage>
        <taxon>Eukaryota</taxon>
        <taxon>Viridiplantae</taxon>
        <taxon>Streptophyta</taxon>
        <taxon>Embryophyta</taxon>
        <taxon>Tracheophyta</taxon>
        <taxon>Spermatophyta</taxon>
        <taxon>Magnoliopsida</taxon>
        <taxon>eudicotyledons</taxon>
        <taxon>Gunneridae</taxon>
        <taxon>Pentapetalae</taxon>
        <taxon>rosids</taxon>
        <taxon>Vitales</taxon>
        <taxon>Vitaceae</taxon>
        <taxon>Viteae</taxon>
        <taxon>Vitis</taxon>
    </lineage>
</organism>
<proteinExistence type="inferred from homology"/>
<protein>
    <submittedName>
        <fullName evidence="5">Uncharacterized protein</fullName>
    </submittedName>
</protein>
<feature type="region of interest" description="Disordered" evidence="4">
    <location>
        <begin position="238"/>
        <end position="260"/>
    </location>
</feature>
<comment type="similarity">
    <text evidence="3">Belongs to the GRAS family.</text>
</comment>
<evidence type="ECO:0000256" key="4">
    <source>
        <dbReference type="SAM" id="MobiDB-lite"/>
    </source>
</evidence>
<gene>
    <name evidence="5" type="ORF">PVL29_007505</name>
</gene>
<dbReference type="InterPro" id="IPR005202">
    <property type="entry name" value="TF_GRAS"/>
</dbReference>
<dbReference type="PROSITE" id="PS50985">
    <property type="entry name" value="GRAS"/>
    <property type="match status" value="1"/>
</dbReference>
<feature type="compositionally biased region" description="Polar residues" evidence="4">
    <location>
        <begin position="52"/>
        <end position="63"/>
    </location>
</feature>